<keyword evidence="2" id="KW-1185">Reference proteome</keyword>
<reference evidence="1 2" key="1">
    <citation type="submission" date="2023-06" db="EMBL/GenBank/DDBJ databases">
        <title>Genome sequence of Methancorpusculaceae sp. Cs1.</title>
        <authorList>
            <person name="Protasov E."/>
            <person name="Platt K."/>
            <person name="Poehlein A."/>
            <person name="Daniel R."/>
            <person name="Brune A."/>
        </authorList>
    </citation>
    <scope>NUCLEOTIDE SEQUENCE [LARGE SCALE GENOMIC DNA]</scope>
    <source>
        <strain evidence="1 2">Cs1</strain>
    </source>
</reference>
<dbReference type="Gene3D" id="3.40.50.450">
    <property type="match status" value="1"/>
</dbReference>
<organism evidence="1 2">
    <name type="scientific">Methanorbis rubei</name>
    <dbReference type="NCBI Taxonomy" id="3028300"/>
    <lineage>
        <taxon>Archaea</taxon>
        <taxon>Methanobacteriati</taxon>
        <taxon>Methanobacteriota</taxon>
        <taxon>Stenosarchaea group</taxon>
        <taxon>Methanomicrobia</taxon>
        <taxon>Methanomicrobiales</taxon>
        <taxon>Methanocorpusculaceae</taxon>
        <taxon>Methanorbis</taxon>
    </lineage>
</organism>
<protein>
    <submittedName>
        <fullName evidence="1">Uncharacterized protein</fullName>
    </submittedName>
</protein>
<proteinExistence type="predicted"/>
<sequence>MSEESNEKIICPICGNYADCNNRGFTDYITCPSCGPYALPSLDQKYLEAIQNKHLLVGYLFETKEDRRKSIKLGGDGLLLTPETINKILASSLIPKTSMQKLDKIILTMYRSGKDFESVMLSTDVFPPAVGYAKSEIEIRLMIDALCELGYLKRDQFSPEASAYIITIKGLQYAESLLATNTNSTKVFVAMQFSPDDHLVIRDAAIKPACEACGFTAFTVNEEEHNDDITDKIISGIKTSRFIIADFTYNNLGVYYEAGYAKGLGRTVIKTCRKDWFEETDATGERKNQLHFDIAHDNLILWKDANDLRELLEHRIRATIL</sequence>
<dbReference type="AlphaFoldDB" id="A0AAE4MG59"/>
<evidence type="ECO:0000313" key="2">
    <source>
        <dbReference type="Proteomes" id="UP001283212"/>
    </source>
</evidence>
<accession>A0AAE4MG59</accession>
<dbReference type="Proteomes" id="UP001283212">
    <property type="component" value="Unassembled WGS sequence"/>
</dbReference>
<dbReference type="EMBL" id="JAWDKB010000003">
    <property type="protein sequence ID" value="MDV0443505.1"/>
    <property type="molecule type" value="Genomic_DNA"/>
</dbReference>
<evidence type="ECO:0000313" key="1">
    <source>
        <dbReference type="EMBL" id="MDV0443505.1"/>
    </source>
</evidence>
<name>A0AAE4MG59_9EURY</name>
<comment type="caution">
    <text evidence="1">The sequence shown here is derived from an EMBL/GenBank/DDBJ whole genome shotgun (WGS) entry which is preliminary data.</text>
</comment>
<gene>
    <name evidence="1" type="ORF">McpCs1_08830</name>
</gene>